<keyword evidence="3" id="KW-1185">Reference proteome</keyword>
<dbReference type="PANTHER" id="PTHR41773:SF1">
    <property type="entry name" value="RELA_SPOT DOMAIN-CONTAINING PROTEIN"/>
    <property type="match status" value="1"/>
</dbReference>
<dbReference type="PATRIC" id="fig|869719.3.peg.2803"/>
<organism evidence="2 3">
    <name type="scientific">Sphingomonas endophytica</name>
    <dbReference type="NCBI Taxonomy" id="869719"/>
    <lineage>
        <taxon>Bacteria</taxon>
        <taxon>Pseudomonadati</taxon>
        <taxon>Pseudomonadota</taxon>
        <taxon>Alphaproteobacteria</taxon>
        <taxon>Sphingomonadales</taxon>
        <taxon>Sphingomonadaceae</taxon>
        <taxon>Sphingomonas</taxon>
    </lineage>
</organism>
<name>A0A147HYD5_9SPHN</name>
<protein>
    <submittedName>
        <fullName evidence="2">(P)ppGpp synthetase</fullName>
    </submittedName>
</protein>
<dbReference type="Gene3D" id="3.30.460.10">
    <property type="entry name" value="Beta Polymerase, domain 2"/>
    <property type="match status" value="1"/>
</dbReference>
<dbReference type="RefSeq" id="WP_058756508.1">
    <property type="nucleotide sequence ID" value="NZ_LDTB01000060.1"/>
</dbReference>
<feature type="domain" description="RelA/SpoT" evidence="1">
    <location>
        <begin position="52"/>
        <end position="187"/>
    </location>
</feature>
<dbReference type="EMBL" id="LDTB01000060">
    <property type="protein sequence ID" value="KTT69932.1"/>
    <property type="molecule type" value="Genomic_DNA"/>
</dbReference>
<dbReference type="GO" id="GO:0015969">
    <property type="term" value="P:guanosine tetraphosphate metabolic process"/>
    <property type="evidence" value="ECO:0007669"/>
    <property type="project" value="InterPro"/>
</dbReference>
<sequence length="365" mass="41611">MASQDYETEKVAFREFYDASWDTMEAARIAFITMIGSLLATDAAIAGAKVEGRIKDREECLSKFRLKYQTALESTKTAYAIRDHISDLIGLRIVCFYEDDVERVKDLISAEFDVLGVTDKTAQMEETADAFGYKGLHLDLRLSENRKALKEYAAYADYPFELQIRTVVQDSWSVLDHKIKYKKSIPNALKRRINTLAALFELADREFRAIRDGTAEEIARTDAYAEIEEESAVVPAEPEAAVDAAPRRYAPLNAFSLLRIAKHFFPGQEFEPHKVDGFTQQIIDLKPDISRGKFNFYLREKIGQVRRYKADFEARPEGTPLNPFTVMRHCLYTGDPDVFASLLTDRARESFDTWRAEHEPAGEVA</sequence>
<dbReference type="InterPro" id="IPR043519">
    <property type="entry name" value="NT_sf"/>
</dbReference>
<proteinExistence type="predicted"/>
<reference evidence="2 3" key="1">
    <citation type="journal article" date="2016" name="Front. Microbiol.">
        <title>Genomic Resource of Rice Seed Associated Bacteria.</title>
        <authorList>
            <person name="Midha S."/>
            <person name="Bansal K."/>
            <person name="Sharma S."/>
            <person name="Kumar N."/>
            <person name="Patil P.P."/>
            <person name="Chaudhry V."/>
            <person name="Patil P.B."/>
        </authorList>
    </citation>
    <scope>NUCLEOTIDE SEQUENCE [LARGE SCALE GENOMIC DNA]</scope>
    <source>
        <strain evidence="2 3">NS334</strain>
    </source>
</reference>
<gene>
    <name evidence="2" type="ORF">NS334_13655</name>
</gene>
<comment type="caution">
    <text evidence="2">The sequence shown here is derived from an EMBL/GenBank/DDBJ whole genome shotgun (WGS) entry which is preliminary data.</text>
</comment>
<dbReference type="CDD" id="cd05399">
    <property type="entry name" value="NT_Rel-Spo_like"/>
    <property type="match status" value="1"/>
</dbReference>
<dbReference type="PANTHER" id="PTHR41773">
    <property type="entry name" value="GTP PYROPHOSPHATASE-RELATED"/>
    <property type="match status" value="1"/>
</dbReference>
<dbReference type="Gene3D" id="1.10.287.860">
    <property type="entry name" value="Nucleotidyltransferase"/>
    <property type="match status" value="1"/>
</dbReference>
<evidence type="ECO:0000259" key="1">
    <source>
        <dbReference type="SMART" id="SM00954"/>
    </source>
</evidence>
<dbReference type="OrthoDB" id="9801824at2"/>
<dbReference type="Proteomes" id="UP000074310">
    <property type="component" value="Unassembled WGS sequence"/>
</dbReference>
<dbReference type="InterPro" id="IPR007685">
    <property type="entry name" value="RelA_SpoT"/>
</dbReference>
<dbReference type="SUPFAM" id="SSF81301">
    <property type="entry name" value="Nucleotidyltransferase"/>
    <property type="match status" value="1"/>
</dbReference>
<accession>A0A147HYD5</accession>
<dbReference type="AlphaFoldDB" id="A0A147HYD5"/>
<dbReference type="SMART" id="SM00954">
    <property type="entry name" value="RelA_SpoT"/>
    <property type="match status" value="1"/>
</dbReference>
<evidence type="ECO:0000313" key="2">
    <source>
        <dbReference type="EMBL" id="KTT69932.1"/>
    </source>
</evidence>
<dbReference type="Pfam" id="PF04607">
    <property type="entry name" value="RelA_SpoT"/>
    <property type="match status" value="1"/>
</dbReference>
<evidence type="ECO:0000313" key="3">
    <source>
        <dbReference type="Proteomes" id="UP000074310"/>
    </source>
</evidence>